<dbReference type="EMBL" id="CAJVCH010439070">
    <property type="protein sequence ID" value="CAG7819091.1"/>
    <property type="molecule type" value="Genomic_DNA"/>
</dbReference>
<comment type="caution">
    <text evidence="1">The sequence shown here is derived from an EMBL/GenBank/DDBJ whole genome shotgun (WGS) entry which is preliminary data.</text>
</comment>
<proteinExistence type="predicted"/>
<dbReference type="PANTHER" id="PTHR10974">
    <property type="entry name" value="FI08016P-RELATED"/>
    <property type="match status" value="1"/>
</dbReference>
<evidence type="ECO:0000313" key="1">
    <source>
        <dbReference type="EMBL" id="CAG7819091.1"/>
    </source>
</evidence>
<accession>A0A8J2KJB6</accession>
<name>A0A8J2KJB6_9HEXA</name>
<dbReference type="PANTHER" id="PTHR10974:SF1">
    <property type="entry name" value="FI08016P-RELATED"/>
    <property type="match status" value="1"/>
</dbReference>
<dbReference type="OrthoDB" id="413313at2759"/>
<dbReference type="GO" id="GO:0005615">
    <property type="term" value="C:extracellular space"/>
    <property type="evidence" value="ECO:0007669"/>
    <property type="project" value="TreeGrafter"/>
</dbReference>
<gene>
    <name evidence="1" type="ORF">AFUS01_LOCUS29561</name>
</gene>
<keyword evidence="2" id="KW-1185">Reference proteome</keyword>
<dbReference type="Pfam" id="PF02995">
    <property type="entry name" value="DUF229"/>
    <property type="match status" value="1"/>
</dbReference>
<evidence type="ECO:0000313" key="2">
    <source>
        <dbReference type="Proteomes" id="UP000708208"/>
    </source>
</evidence>
<organism evidence="1 2">
    <name type="scientific">Allacma fusca</name>
    <dbReference type="NCBI Taxonomy" id="39272"/>
    <lineage>
        <taxon>Eukaryota</taxon>
        <taxon>Metazoa</taxon>
        <taxon>Ecdysozoa</taxon>
        <taxon>Arthropoda</taxon>
        <taxon>Hexapoda</taxon>
        <taxon>Collembola</taxon>
        <taxon>Symphypleona</taxon>
        <taxon>Sminthuridae</taxon>
        <taxon>Allacma</taxon>
    </lineage>
</organism>
<dbReference type="InterPro" id="IPR004245">
    <property type="entry name" value="DUF229"/>
</dbReference>
<sequence length="256" mass="29799">LHINYFCGVSPKFIRLSLSKEMLQKPENQRPNCCYRTFRRPKVQPNNLWTADKIIVKSNSCLPIPKSNQILIPAEFLEIFCEFPQERKLIFLAKSNNSHKMVTKKISSKWNGTFATAFPLRTHSKETQRKRKFWKARKSKKTPPSVLILAIESVSRLHSQRVLVQTRDLLLKNDFVELKGYTRVGENTFPNIGAMLSNLPAQSPSCKNSHSTFDNCPYIWKGFNHSNYITGFLEDLDHYSMFHYNKKGFAYQPTDY</sequence>
<feature type="non-terminal residue" evidence="1">
    <location>
        <position position="256"/>
    </location>
</feature>
<feature type="non-terminal residue" evidence="1">
    <location>
        <position position="1"/>
    </location>
</feature>
<dbReference type="Proteomes" id="UP000708208">
    <property type="component" value="Unassembled WGS sequence"/>
</dbReference>
<protein>
    <submittedName>
        <fullName evidence="1">Uncharacterized protein</fullName>
    </submittedName>
</protein>
<reference evidence="1" key="1">
    <citation type="submission" date="2021-06" db="EMBL/GenBank/DDBJ databases">
        <authorList>
            <person name="Hodson N. C."/>
            <person name="Mongue J. A."/>
            <person name="Jaron S. K."/>
        </authorList>
    </citation>
    <scope>NUCLEOTIDE SEQUENCE</scope>
</reference>
<dbReference type="AlphaFoldDB" id="A0A8J2KJB6"/>